<evidence type="ECO:0000313" key="1">
    <source>
        <dbReference type="EMBL" id="TNN57644.1"/>
    </source>
</evidence>
<proteinExistence type="predicted"/>
<accession>A0A4Z2GYF8</accession>
<sequence length="76" mass="8389">MELARPDTRSDIIADVPGSSCKRGRVWVGPRYPATMNTAISDKTPTSVGIAVNETTREKTWNPERVPAAVILFLLY</sequence>
<evidence type="ECO:0000313" key="2">
    <source>
        <dbReference type="Proteomes" id="UP000314294"/>
    </source>
</evidence>
<dbReference type="AlphaFoldDB" id="A0A4Z2GYF8"/>
<keyword evidence="2" id="KW-1185">Reference proteome</keyword>
<name>A0A4Z2GYF8_9TELE</name>
<protein>
    <submittedName>
        <fullName evidence="1">Uncharacterized protein</fullName>
    </submittedName>
</protein>
<gene>
    <name evidence="1" type="ORF">EYF80_032106</name>
</gene>
<organism evidence="1 2">
    <name type="scientific">Liparis tanakae</name>
    <name type="common">Tanaka's snailfish</name>
    <dbReference type="NCBI Taxonomy" id="230148"/>
    <lineage>
        <taxon>Eukaryota</taxon>
        <taxon>Metazoa</taxon>
        <taxon>Chordata</taxon>
        <taxon>Craniata</taxon>
        <taxon>Vertebrata</taxon>
        <taxon>Euteleostomi</taxon>
        <taxon>Actinopterygii</taxon>
        <taxon>Neopterygii</taxon>
        <taxon>Teleostei</taxon>
        <taxon>Neoteleostei</taxon>
        <taxon>Acanthomorphata</taxon>
        <taxon>Eupercaria</taxon>
        <taxon>Perciformes</taxon>
        <taxon>Cottioidei</taxon>
        <taxon>Cottales</taxon>
        <taxon>Liparidae</taxon>
        <taxon>Liparis</taxon>
    </lineage>
</organism>
<dbReference type="Proteomes" id="UP000314294">
    <property type="component" value="Unassembled WGS sequence"/>
</dbReference>
<comment type="caution">
    <text evidence="1">The sequence shown here is derived from an EMBL/GenBank/DDBJ whole genome shotgun (WGS) entry which is preliminary data.</text>
</comment>
<reference evidence="1 2" key="1">
    <citation type="submission" date="2019-03" db="EMBL/GenBank/DDBJ databases">
        <title>First draft genome of Liparis tanakae, snailfish: a comprehensive survey of snailfish specific genes.</title>
        <authorList>
            <person name="Kim W."/>
            <person name="Song I."/>
            <person name="Jeong J.-H."/>
            <person name="Kim D."/>
            <person name="Kim S."/>
            <person name="Ryu S."/>
            <person name="Song J.Y."/>
            <person name="Lee S.K."/>
        </authorList>
    </citation>
    <scope>NUCLEOTIDE SEQUENCE [LARGE SCALE GENOMIC DNA]</scope>
    <source>
        <tissue evidence="1">Muscle</tissue>
    </source>
</reference>
<dbReference type="EMBL" id="SRLO01000399">
    <property type="protein sequence ID" value="TNN57644.1"/>
    <property type="molecule type" value="Genomic_DNA"/>
</dbReference>